<dbReference type="AlphaFoldDB" id="A0A2V2YVG6"/>
<dbReference type="Pfam" id="PF09148">
    <property type="entry name" value="DUF1934"/>
    <property type="match status" value="1"/>
</dbReference>
<gene>
    <name evidence="1" type="ORF">DFQ01_105268</name>
</gene>
<dbReference type="Gene3D" id="2.40.128.20">
    <property type="match status" value="1"/>
</dbReference>
<comment type="caution">
    <text evidence="1">The sequence shown here is derived from an EMBL/GenBank/DDBJ whole genome shotgun (WGS) entry which is preliminary data.</text>
</comment>
<organism evidence="1 2">
    <name type="scientific">Paenibacillus cellulosilyticus</name>
    <dbReference type="NCBI Taxonomy" id="375489"/>
    <lineage>
        <taxon>Bacteria</taxon>
        <taxon>Bacillati</taxon>
        <taxon>Bacillota</taxon>
        <taxon>Bacilli</taxon>
        <taxon>Bacillales</taxon>
        <taxon>Paenibacillaceae</taxon>
        <taxon>Paenibacillus</taxon>
    </lineage>
</organism>
<name>A0A2V2YVG6_9BACL</name>
<dbReference type="SUPFAM" id="SSF50814">
    <property type="entry name" value="Lipocalins"/>
    <property type="match status" value="1"/>
</dbReference>
<dbReference type="EMBL" id="QGTQ01000005">
    <property type="protein sequence ID" value="PWW05283.1"/>
    <property type="molecule type" value="Genomic_DNA"/>
</dbReference>
<keyword evidence="2" id="KW-1185">Reference proteome</keyword>
<evidence type="ECO:0000313" key="2">
    <source>
        <dbReference type="Proteomes" id="UP000246635"/>
    </source>
</evidence>
<reference evidence="1 2" key="1">
    <citation type="submission" date="2018-05" db="EMBL/GenBank/DDBJ databases">
        <title>Genomic Encyclopedia of Type Strains, Phase III (KMG-III): the genomes of soil and plant-associated and newly described type strains.</title>
        <authorList>
            <person name="Whitman W."/>
        </authorList>
    </citation>
    <scope>NUCLEOTIDE SEQUENCE [LARGE SCALE GENOMIC DNA]</scope>
    <source>
        <strain evidence="1 2">CECT 5696</strain>
    </source>
</reference>
<evidence type="ECO:0000313" key="1">
    <source>
        <dbReference type="EMBL" id="PWW05283.1"/>
    </source>
</evidence>
<proteinExistence type="predicted"/>
<dbReference type="InterPro" id="IPR015231">
    <property type="entry name" value="DUF1934"/>
</dbReference>
<accession>A0A2V2YVG6</accession>
<protein>
    <submittedName>
        <fullName evidence="1">Uncharacterized beta-barrel protein YwiB (DUF1934 family)</fullName>
    </submittedName>
</protein>
<dbReference type="InterPro" id="IPR012674">
    <property type="entry name" value="Calycin"/>
</dbReference>
<dbReference type="Proteomes" id="UP000246635">
    <property type="component" value="Unassembled WGS sequence"/>
</dbReference>
<sequence>MHLPGYARMQRLYRNNWADRRVVNQVTDKANVQLTLTSEIEGEVQEHTFTGEWYRKGRTVYVRYTETDESSGEVRTVIRWRDGQLHIARRGVVDSEQNFVAGSKQAGEYKSPFARFKMVTDTSLLWMQCGDLVQRGDHMQAETDGDGELLPTLPMLLEWHYNMYVDEELTGEFKIKLKAELDAG</sequence>